<feature type="signal peptide" evidence="1">
    <location>
        <begin position="1"/>
        <end position="26"/>
    </location>
</feature>
<dbReference type="PANTHER" id="PTHR34365:SF7">
    <property type="entry name" value="GLYCINE-RICH DOMAIN-CONTAINING PROTEIN 1"/>
    <property type="match status" value="1"/>
</dbReference>
<sequence>MESASKLSKGCTTLGRGLLLLWAVNSENCSGAKPSQKRIDNWVQMTATPFDPFESATQMVTREIACPKCRAVVYAPYMTEEGTGYLQQNFTMKCISQECGFEITRDGLALRKLVNDLARFSPGKKVEASELVAGTVHTPTNVLDLDRGKLVKEVMLSSHTLRRPAGSKPGTCISDVAYANFLMEKGKYKLDRLKGILAMKMKGQGGKLINRILSAYVDDKMFSVELIGAVLRQGSFVTKMYDLQWTKPGFFDSAEDEIALQHAIARYHAFLDLMSSSPASFFVPTLDIDLAWHTHQLMANNYAKDTTKYIGRFIDHDDKVEENQLASSFDITCRAWKNRFAVQYTHCGCPLPGDTIGQRLSRLIGHGTNPSYLIPPDREDLRAATHPSDHNAVFALHRKAQSEAAQCRRREKIAKRQQRDLERAQAGKLDGRRNVQHDPAFLIPVPLYYTGVNMGGCLASTGNVIHGGSGFGGCAAGAGGGGCGGGGGGS</sequence>
<protein>
    <submittedName>
        <fullName evidence="2">Uncharacterized protein</fullName>
    </submittedName>
</protein>
<dbReference type="EMBL" id="JACAZI010000008">
    <property type="protein sequence ID" value="KAF7353803.1"/>
    <property type="molecule type" value="Genomic_DNA"/>
</dbReference>
<dbReference type="OrthoDB" id="2684236at2759"/>
<dbReference type="Proteomes" id="UP000620124">
    <property type="component" value="Unassembled WGS sequence"/>
</dbReference>
<keyword evidence="1" id="KW-0732">Signal</keyword>
<keyword evidence="3" id="KW-1185">Reference proteome</keyword>
<reference evidence="2" key="1">
    <citation type="submission" date="2020-05" db="EMBL/GenBank/DDBJ databases">
        <title>Mycena genomes resolve the evolution of fungal bioluminescence.</title>
        <authorList>
            <person name="Tsai I.J."/>
        </authorList>
    </citation>
    <scope>NUCLEOTIDE SEQUENCE</scope>
    <source>
        <strain evidence="2">CCC161011</strain>
    </source>
</reference>
<dbReference type="AlphaFoldDB" id="A0A8H7D044"/>
<evidence type="ECO:0000313" key="3">
    <source>
        <dbReference type="Proteomes" id="UP000620124"/>
    </source>
</evidence>
<comment type="caution">
    <text evidence="2">The sequence shown here is derived from an EMBL/GenBank/DDBJ whole genome shotgun (WGS) entry which is preliminary data.</text>
</comment>
<accession>A0A8H7D044</accession>
<dbReference type="InterPro" id="IPR009836">
    <property type="entry name" value="GRDP-like"/>
</dbReference>
<organism evidence="2 3">
    <name type="scientific">Mycena venus</name>
    <dbReference type="NCBI Taxonomy" id="2733690"/>
    <lineage>
        <taxon>Eukaryota</taxon>
        <taxon>Fungi</taxon>
        <taxon>Dikarya</taxon>
        <taxon>Basidiomycota</taxon>
        <taxon>Agaricomycotina</taxon>
        <taxon>Agaricomycetes</taxon>
        <taxon>Agaricomycetidae</taxon>
        <taxon>Agaricales</taxon>
        <taxon>Marasmiineae</taxon>
        <taxon>Mycenaceae</taxon>
        <taxon>Mycena</taxon>
    </lineage>
</organism>
<dbReference type="PANTHER" id="PTHR34365">
    <property type="entry name" value="ENOLASE (DUF1399)"/>
    <property type="match status" value="1"/>
</dbReference>
<evidence type="ECO:0000313" key="2">
    <source>
        <dbReference type="EMBL" id="KAF7353803.1"/>
    </source>
</evidence>
<evidence type="ECO:0000256" key="1">
    <source>
        <dbReference type="SAM" id="SignalP"/>
    </source>
</evidence>
<gene>
    <name evidence="2" type="ORF">MVEN_01065800</name>
</gene>
<dbReference type="Pfam" id="PF07173">
    <property type="entry name" value="GRDP-like"/>
    <property type="match status" value="1"/>
</dbReference>
<name>A0A8H7D044_9AGAR</name>
<feature type="chain" id="PRO_5034256573" evidence="1">
    <location>
        <begin position="27"/>
        <end position="490"/>
    </location>
</feature>
<proteinExistence type="predicted"/>